<name>A0A9E2S8L0_9BACT</name>
<comment type="subcellular location">
    <subcellularLocation>
        <location evidence="1">Cell outer membrane</location>
        <topology evidence="1">Multi-pass membrane protein</topology>
    </subcellularLocation>
</comment>
<dbReference type="InterPro" id="IPR000531">
    <property type="entry name" value="Beta-barrel_TonB"/>
</dbReference>
<keyword evidence="1" id="KW-1134">Transmembrane beta strand</keyword>
<dbReference type="InterPro" id="IPR039426">
    <property type="entry name" value="TonB-dep_rcpt-like"/>
</dbReference>
<keyword evidence="1" id="KW-0812">Transmembrane</keyword>
<comment type="similarity">
    <text evidence="1 2">Belongs to the TonB-dependent receptor family.</text>
</comment>
<evidence type="ECO:0000313" key="5">
    <source>
        <dbReference type="EMBL" id="MBV4357582.1"/>
    </source>
</evidence>
<evidence type="ECO:0000256" key="1">
    <source>
        <dbReference type="PROSITE-ProRule" id="PRU01360"/>
    </source>
</evidence>
<accession>A0A9E2S8L0</accession>
<gene>
    <name evidence="5" type="ORF">KTO63_10515</name>
</gene>
<dbReference type="Proteomes" id="UP000812270">
    <property type="component" value="Unassembled WGS sequence"/>
</dbReference>
<dbReference type="InterPro" id="IPR012910">
    <property type="entry name" value="Plug_dom"/>
</dbReference>
<dbReference type="CDD" id="cd01347">
    <property type="entry name" value="ligand_gated_channel"/>
    <property type="match status" value="1"/>
</dbReference>
<comment type="caution">
    <text evidence="5">The sequence shown here is derived from an EMBL/GenBank/DDBJ whole genome shotgun (WGS) entry which is preliminary data.</text>
</comment>
<evidence type="ECO:0000259" key="4">
    <source>
        <dbReference type="Pfam" id="PF07715"/>
    </source>
</evidence>
<feature type="domain" description="TonB-dependent receptor-like beta-barrel" evidence="3">
    <location>
        <begin position="474"/>
        <end position="877"/>
    </location>
</feature>
<sequence length="928" mass="104395">MQLRALFIAGLAFIGNISFGQQTEHTIKGTILDAQSKEQLSGATVTITELHRNTSTRLDGSFTLDHINGGTYHFQVSYIGYITIDTVFAVSSNIKINISLKNATSSLSEIVIAGRKANGESEVAAKRTEQNAASVQNIISAKAIQMSPDVTVGNALQRVSGVSVERSSSGDGRYAIIRGMDQRYNNTLINGVKIASPDNKSRFIPLDIFPSDLIERIEVNKTLIPNMEADAIGGTVNMVMKNAPDALYVNASASAGFNQNVLKNGFDQFPVSAINKQSPYRANGPAYSATPQDFTRDNLNYTHKSAPVNTFATLSIGNRFFKNRLGVMLGGSYQNVYKAYNTIFSPGEFQDGGALYIKHFNVRDYSTQLTRAALNGKLDFNINDKNKIGLYVIYADLKDAQARLTHDTLILAPRTVPGTGQIWQFGRSRYQHQNIFNTTLQGQHTLVTDRLKLDWSAVYSNAMSEIPDIAEYEYDGGFYTDPSAPGSAPYKHPDVLQNFDRTWWKNTDRDLTGYLNLNYTNATHGIPYTISVGGMYRDKHRVNDYDNYELRPVPNSDGSHQEWSNIYNFNWSVYNPKGSPGEANNYRSNEQIAAAYAMIKFRLKKLETVLGVRMEHTAQDFVTDVPVTQAGKSGEKSYKDILPSVNFRYILNEKTNIRLSYYSAIARPSYFEIVPYSDNSMDDFNESGNPYVLHSTSQNFDLRYEWYPRANEQVFVGAFYKNIKDPIEYGFNFTGFQSDLIYQPNNYGDATNYGVELVYERYIGNFGVRANYTYTHSSITTTKFTSEIKNGQATKLYPEETRPLQGQAAHIANAAILYKNNKLGLDAQITWQYTGKRIALVSPYYQFDYWQKGMNVFDFAAEKRIVKHFSVFAKVQNMLNAKYEVYVNKPATNSVPVPEQDPSSGKTLAQRSEYGQTYQLGVRYIFKK</sequence>
<keyword evidence="1 2" id="KW-0472">Membrane</keyword>
<dbReference type="GO" id="GO:0009279">
    <property type="term" value="C:cell outer membrane"/>
    <property type="evidence" value="ECO:0007669"/>
    <property type="project" value="UniProtKB-SubCell"/>
</dbReference>
<keyword evidence="2" id="KW-0798">TonB box</keyword>
<evidence type="ECO:0000313" key="6">
    <source>
        <dbReference type="Proteomes" id="UP000812270"/>
    </source>
</evidence>
<dbReference type="Pfam" id="PF13715">
    <property type="entry name" value="CarbopepD_reg_2"/>
    <property type="match status" value="1"/>
</dbReference>
<organism evidence="5 6">
    <name type="scientific">Pinibacter aurantiacus</name>
    <dbReference type="NCBI Taxonomy" id="2851599"/>
    <lineage>
        <taxon>Bacteria</taxon>
        <taxon>Pseudomonadati</taxon>
        <taxon>Bacteroidota</taxon>
        <taxon>Chitinophagia</taxon>
        <taxon>Chitinophagales</taxon>
        <taxon>Chitinophagaceae</taxon>
        <taxon>Pinibacter</taxon>
    </lineage>
</organism>
<keyword evidence="5" id="KW-0675">Receptor</keyword>
<evidence type="ECO:0000259" key="3">
    <source>
        <dbReference type="Pfam" id="PF00593"/>
    </source>
</evidence>
<evidence type="ECO:0000256" key="2">
    <source>
        <dbReference type="RuleBase" id="RU003357"/>
    </source>
</evidence>
<dbReference type="Pfam" id="PF07715">
    <property type="entry name" value="Plug"/>
    <property type="match status" value="1"/>
</dbReference>
<feature type="domain" description="TonB-dependent receptor plug" evidence="4">
    <location>
        <begin position="132"/>
        <end position="235"/>
    </location>
</feature>
<dbReference type="PROSITE" id="PS52016">
    <property type="entry name" value="TONB_DEPENDENT_REC_3"/>
    <property type="match status" value="1"/>
</dbReference>
<dbReference type="RefSeq" id="WP_217791234.1">
    <property type="nucleotide sequence ID" value="NZ_JAHSPG010000006.1"/>
</dbReference>
<dbReference type="PANTHER" id="PTHR40980">
    <property type="entry name" value="PLUG DOMAIN-CONTAINING PROTEIN"/>
    <property type="match status" value="1"/>
</dbReference>
<dbReference type="AlphaFoldDB" id="A0A9E2S8L0"/>
<keyword evidence="1" id="KW-0813">Transport</keyword>
<keyword evidence="6" id="KW-1185">Reference proteome</keyword>
<proteinExistence type="inferred from homology"/>
<dbReference type="EMBL" id="JAHSPG010000006">
    <property type="protein sequence ID" value="MBV4357582.1"/>
    <property type="molecule type" value="Genomic_DNA"/>
</dbReference>
<keyword evidence="1" id="KW-0998">Cell outer membrane</keyword>
<protein>
    <submittedName>
        <fullName evidence="5">TonB-dependent receptor</fullName>
    </submittedName>
</protein>
<dbReference type="PANTHER" id="PTHR40980:SF4">
    <property type="entry name" value="TONB-DEPENDENT RECEPTOR-LIKE BETA-BARREL DOMAIN-CONTAINING PROTEIN"/>
    <property type="match status" value="1"/>
</dbReference>
<dbReference type="Pfam" id="PF00593">
    <property type="entry name" value="TonB_dep_Rec_b-barrel"/>
    <property type="match status" value="1"/>
</dbReference>
<reference evidence="5" key="1">
    <citation type="submission" date="2021-06" db="EMBL/GenBank/DDBJ databases">
        <authorList>
            <person name="Huq M.A."/>
        </authorList>
    </citation>
    <scope>NUCLEOTIDE SEQUENCE</scope>
    <source>
        <strain evidence="5">MAH-26</strain>
    </source>
</reference>